<proteinExistence type="predicted"/>
<sequence length="153" mass="17720">MEVKPASTAEEQSKKTISMADLEKGLAVEEVRIIIRNYLVAAIIKHTFNLFYVVTLAGYIFLFWGALKFYPPFYAVLEILVMTPCFWMMLKSLPILKRFYIKKYAAGSLQAFMWFALRIAALVVIWVVWVLLAFRPLKLQCKPGFLPCIKIWS</sequence>
<keyword evidence="2" id="KW-1185">Reference proteome</keyword>
<name>A0ACD5VUC2_AVESA</name>
<protein>
    <submittedName>
        <fullName evidence="1">Uncharacterized protein</fullName>
    </submittedName>
</protein>
<reference evidence="1" key="2">
    <citation type="submission" date="2025-09" db="UniProtKB">
        <authorList>
            <consortium name="EnsemblPlants"/>
        </authorList>
    </citation>
    <scope>IDENTIFICATION</scope>
</reference>
<reference evidence="1" key="1">
    <citation type="submission" date="2021-05" db="EMBL/GenBank/DDBJ databases">
        <authorList>
            <person name="Scholz U."/>
            <person name="Mascher M."/>
            <person name="Fiebig A."/>
        </authorList>
    </citation>
    <scope>NUCLEOTIDE SEQUENCE [LARGE SCALE GENOMIC DNA]</scope>
</reference>
<dbReference type="EnsemblPlants" id="AVESA.00010b.r2.3DG0517710.1">
    <property type="protein sequence ID" value="AVESA.00010b.r2.3DG0517710.1.CDS"/>
    <property type="gene ID" value="AVESA.00010b.r2.3DG0517710"/>
</dbReference>
<evidence type="ECO:0000313" key="2">
    <source>
        <dbReference type="Proteomes" id="UP001732700"/>
    </source>
</evidence>
<dbReference type="Proteomes" id="UP001732700">
    <property type="component" value="Chromosome 3D"/>
</dbReference>
<accession>A0ACD5VUC2</accession>
<organism evidence="1 2">
    <name type="scientific">Avena sativa</name>
    <name type="common">Oat</name>
    <dbReference type="NCBI Taxonomy" id="4498"/>
    <lineage>
        <taxon>Eukaryota</taxon>
        <taxon>Viridiplantae</taxon>
        <taxon>Streptophyta</taxon>
        <taxon>Embryophyta</taxon>
        <taxon>Tracheophyta</taxon>
        <taxon>Spermatophyta</taxon>
        <taxon>Magnoliopsida</taxon>
        <taxon>Liliopsida</taxon>
        <taxon>Poales</taxon>
        <taxon>Poaceae</taxon>
        <taxon>BOP clade</taxon>
        <taxon>Pooideae</taxon>
        <taxon>Poodae</taxon>
        <taxon>Poeae</taxon>
        <taxon>Poeae Chloroplast Group 1 (Aveneae type)</taxon>
        <taxon>Aveninae</taxon>
        <taxon>Avena</taxon>
    </lineage>
</organism>
<evidence type="ECO:0000313" key="1">
    <source>
        <dbReference type="EnsemblPlants" id="AVESA.00010b.r2.3DG0517710.1.CDS"/>
    </source>
</evidence>